<organism evidence="1 2">
    <name type="scientific">Symbiodinium natans</name>
    <dbReference type="NCBI Taxonomy" id="878477"/>
    <lineage>
        <taxon>Eukaryota</taxon>
        <taxon>Sar</taxon>
        <taxon>Alveolata</taxon>
        <taxon>Dinophyceae</taxon>
        <taxon>Suessiales</taxon>
        <taxon>Symbiodiniaceae</taxon>
        <taxon>Symbiodinium</taxon>
    </lineage>
</organism>
<sequence length="204" mass="22707">MAARGRRAPWIALVTFVGCATWAPWAFQGSAAGQATRSQSPILLRATGFGAPDRPASRQRKKVDVAQLEADHGGKAAVVEEILKGGTAQNPEDMVRARYSACRLKDAVFMAKTEKDPMKKKLSNRVRAWALCFGTEKPDDLDAAVGEPSKLRRLERLEIIEASGNEVEFKLHCKDGVLHERSIMEEDEKYGWIYSGESKMDEWK</sequence>
<keyword evidence="2" id="KW-1185">Reference proteome</keyword>
<dbReference type="Gene3D" id="3.10.450.50">
    <property type="match status" value="1"/>
</dbReference>
<dbReference type="PROSITE" id="PS51257">
    <property type="entry name" value="PROKAR_LIPOPROTEIN"/>
    <property type="match status" value="1"/>
</dbReference>
<evidence type="ECO:0000313" key="2">
    <source>
        <dbReference type="Proteomes" id="UP000604046"/>
    </source>
</evidence>
<dbReference type="EMBL" id="CAJNDS010000157">
    <property type="protein sequence ID" value="CAE6971556.1"/>
    <property type="molecule type" value="Genomic_DNA"/>
</dbReference>
<protein>
    <submittedName>
        <fullName evidence="1">Gnt1 protein</fullName>
    </submittedName>
</protein>
<dbReference type="OrthoDB" id="443147at2759"/>
<comment type="caution">
    <text evidence="1">The sequence shown here is derived from an EMBL/GenBank/DDBJ whole genome shotgun (WGS) entry which is preliminary data.</text>
</comment>
<dbReference type="Proteomes" id="UP000604046">
    <property type="component" value="Unassembled WGS sequence"/>
</dbReference>
<evidence type="ECO:0000313" key="1">
    <source>
        <dbReference type="EMBL" id="CAE6971556.1"/>
    </source>
</evidence>
<reference evidence="1" key="1">
    <citation type="submission" date="2021-02" db="EMBL/GenBank/DDBJ databases">
        <authorList>
            <person name="Dougan E. K."/>
            <person name="Rhodes N."/>
            <person name="Thang M."/>
            <person name="Chan C."/>
        </authorList>
    </citation>
    <scope>NUCLEOTIDE SEQUENCE</scope>
</reference>
<name>A0A812I5G6_9DINO</name>
<proteinExistence type="predicted"/>
<dbReference type="AlphaFoldDB" id="A0A812I5G6"/>
<gene>
    <name evidence="1" type="primary">gnt1</name>
    <name evidence="1" type="ORF">SNAT2548_LOCUS2609</name>
</gene>
<accession>A0A812I5G6</accession>